<evidence type="ECO:0008006" key="4">
    <source>
        <dbReference type="Google" id="ProtNLM"/>
    </source>
</evidence>
<dbReference type="Proteomes" id="UP001165092">
    <property type="component" value="Unassembled WGS sequence"/>
</dbReference>
<organism evidence="2 3">
    <name type="scientific">Nocardiopsis ansamitocini</name>
    <dbReference type="NCBI Taxonomy" id="1670832"/>
    <lineage>
        <taxon>Bacteria</taxon>
        <taxon>Bacillati</taxon>
        <taxon>Actinomycetota</taxon>
        <taxon>Actinomycetes</taxon>
        <taxon>Streptosporangiales</taxon>
        <taxon>Nocardiopsidaceae</taxon>
        <taxon>Nocardiopsis</taxon>
    </lineage>
</organism>
<dbReference type="AlphaFoldDB" id="A0A9W6P7Z6"/>
<evidence type="ECO:0000313" key="2">
    <source>
        <dbReference type="EMBL" id="GLU48855.1"/>
    </source>
</evidence>
<feature type="chain" id="PRO_5040754293" description="DUF3558 domain-containing protein" evidence="1">
    <location>
        <begin position="23"/>
        <end position="184"/>
    </location>
</feature>
<comment type="caution">
    <text evidence="2">The sequence shown here is derived from an EMBL/GenBank/DDBJ whole genome shotgun (WGS) entry which is preliminary data.</text>
</comment>
<dbReference type="RefSeq" id="WP_285760324.1">
    <property type="nucleotide sequence ID" value="NZ_BSQG01000005.1"/>
</dbReference>
<gene>
    <name evidence="2" type="ORF">Nans01_32060</name>
</gene>
<evidence type="ECO:0000256" key="1">
    <source>
        <dbReference type="SAM" id="SignalP"/>
    </source>
</evidence>
<dbReference type="EMBL" id="BSQG01000005">
    <property type="protein sequence ID" value="GLU48855.1"/>
    <property type="molecule type" value="Genomic_DNA"/>
</dbReference>
<sequence>MHRAVLFAATAFCLALLAGCSAGDGSQETDQDAARGWTLPEDCAGLAQQAPALGDAVAGLDPLIDQFNDPAEFSLPADEQELIGQDMESLPGLVCSWQGGEVASLVVEVFPDEPFWSEHRFDPEGAGDGTEVTGLGEEALHRERNGMHSMVSRSGRTLVFATTYELGLGRAELTALHTDILAAE</sequence>
<keyword evidence="3" id="KW-1185">Reference proteome</keyword>
<dbReference type="PROSITE" id="PS51257">
    <property type="entry name" value="PROKAR_LIPOPROTEIN"/>
    <property type="match status" value="1"/>
</dbReference>
<keyword evidence="1" id="KW-0732">Signal</keyword>
<reference evidence="2" key="1">
    <citation type="submission" date="2023-02" db="EMBL/GenBank/DDBJ databases">
        <title>Nocardiopsis ansamitocini NBRC 112285.</title>
        <authorList>
            <person name="Ichikawa N."/>
            <person name="Sato H."/>
            <person name="Tonouchi N."/>
        </authorList>
    </citation>
    <scope>NUCLEOTIDE SEQUENCE</scope>
    <source>
        <strain evidence="2">NBRC 112285</strain>
    </source>
</reference>
<accession>A0A9W6P7Z6</accession>
<protein>
    <recommendedName>
        <fullName evidence="4">DUF3558 domain-containing protein</fullName>
    </recommendedName>
</protein>
<name>A0A9W6P7Z6_9ACTN</name>
<feature type="signal peptide" evidence="1">
    <location>
        <begin position="1"/>
        <end position="22"/>
    </location>
</feature>
<proteinExistence type="predicted"/>
<evidence type="ECO:0000313" key="3">
    <source>
        <dbReference type="Proteomes" id="UP001165092"/>
    </source>
</evidence>